<dbReference type="PANTHER" id="PTHR31080">
    <property type="entry name" value="PECTINESTERASE INHIBITOR-LIKE"/>
    <property type="match status" value="1"/>
</dbReference>
<protein>
    <recommendedName>
        <fullName evidence="3">Pectinesterase inhibitor domain-containing protein</fullName>
    </recommendedName>
</protein>
<dbReference type="InterPro" id="IPR006501">
    <property type="entry name" value="Pectinesterase_inhib_dom"/>
</dbReference>
<dbReference type="PANTHER" id="PTHR31080:SF144">
    <property type="entry name" value="21 KDA PROTEIN-LIKE"/>
    <property type="match status" value="1"/>
</dbReference>
<dbReference type="SUPFAM" id="SSF101148">
    <property type="entry name" value="Plant invertase/pectin methylesterase inhibitor"/>
    <property type="match status" value="1"/>
</dbReference>
<keyword evidence="5" id="KW-1185">Reference proteome</keyword>
<dbReference type="Proteomes" id="UP000323506">
    <property type="component" value="Chromosome D09"/>
</dbReference>
<dbReference type="EMBL" id="CM017709">
    <property type="protein sequence ID" value="TYG54905.1"/>
    <property type="molecule type" value="Genomic_DNA"/>
</dbReference>
<feature type="domain" description="Pectinesterase inhibitor" evidence="3">
    <location>
        <begin position="44"/>
        <end position="204"/>
    </location>
</feature>
<dbReference type="CDD" id="cd15798">
    <property type="entry name" value="PMEI-like_3"/>
    <property type="match status" value="1"/>
</dbReference>
<dbReference type="Pfam" id="PF04043">
    <property type="entry name" value="PMEI"/>
    <property type="match status" value="1"/>
</dbReference>
<proteinExistence type="inferred from homology"/>
<evidence type="ECO:0000313" key="4">
    <source>
        <dbReference type="EMBL" id="TYG54905.1"/>
    </source>
</evidence>
<evidence type="ECO:0000313" key="5">
    <source>
        <dbReference type="Proteomes" id="UP000323506"/>
    </source>
</evidence>
<evidence type="ECO:0000256" key="1">
    <source>
        <dbReference type="ARBA" id="ARBA00022729"/>
    </source>
</evidence>
<evidence type="ECO:0000256" key="2">
    <source>
        <dbReference type="ARBA" id="ARBA00038471"/>
    </source>
</evidence>
<name>A0A5D2BF16_GOSDA</name>
<dbReference type="InterPro" id="IPR035513">
    <property type="entry name" value="Invertase/methylesterase_inhib"/>
</dbReference>
<gene>
    <name evidence="4" type="ORF">ES288_D09G228700v1</name>
</gene>
<dbReference type="Gene3D" id="1.20.140.40">
    <property type="entry name" value="Invertase/pectin methylesterase inhibitor family protein"/>
    <property type="match status" value="1"/>
</dbReference>
<dbReference type="GO" id="GO:0004857">
    <property type="term" value="F:enzyme inhibitor activity"/>
    <property type="evidence" value="ECO:0007669"/>
    <property type="project" value="InterPro"/>
</dbReference>
<dbReference type="AlphaFoldDB" id="A0A5D2BF16"/>
<accession>A0A5D2BF16</accession>
<dbReference type="SMART" id="SM00856">
    <property type="entry name" value="PMEI"/>
    <property type="match status" value="1"/>
</dbReference>
<comment type="similarity">
    <text evidence="2">Belongs to the PMEI family.</text>
</comment>
<dbReference type="InterPro" id="IPR051955">
    <property type="entry name" value="PME_Inhibitor"/>
</dbReference>
<organism evidence="4 5">
    <name type="scientific">Gossypium darwinii</name>
    <name type="common">Darwin's cotton</name>
    <name type="synonym">Gossypium barbadense var. darwinii</name>
    <dbReference type="NCBI Taxonomy" id="34276"/>
    <lineage>
        <taxon>Eukaryota</taxon>
        <taxon>Viridiplantae</taxon>
        <taxon>Streptophyta</taxon>
        <taxon>Embryophyta</taxon>
        <taxon>Tracheophyta</taxon>
        <taxon>Spermatophyta</taxon>
        <taxon>Magnoliopsida</taxon>
        <taxon>eudicotyledons</taxon>
        <taxon>Gunneridae</taxon>
        <taxon>Pentapetalae</taxon>
        <taxon>rosids</taxon>
        <taxon>malvids</taxon>
        <taxon>Malvales</taxon>
        <taxon>Malvaceae</taxon>
        <taxon>Malvoideae</taxon>
        <taxon>Gossypium</taxon>
    </lineage>
</organism>
<dbReference type="NCBIfam" id="TIGR01614">
    <property type="entry name" value="PME_inhib"/>
    <property type="match status" value="1"/>
</dbReference>
<keyword evidence="1" id="KW-0732">Signal</keyword>
<sequence length="213" mass="23742">MVLPSIKKRRRKFSIYVLAFLVIVLQLFSYFNPCSASNGYNHHESKQFIKKPCRATSYPDLCFKSLARHASKIQGNPKLLAHAPLNTTFFAAQATSRIHKLRPNEVAAMVDCIAGLTDLVQKLQMSTKVMDEGGKDNGVVRVDDSNDVIQVEMNDIQMWVNMGLEEEETCKNGLANMDVKGKVKKGIRKGIVNVAHLTSNALAFVKSFAFAHN</sequence>
<evidence type="ECO:0000259" key="3">
    <source>
        <dbReference type="SMART" id="SM00856"/>
    </source>
</evidence>
<reference evidence="4 5" key="1">
    <citation type="submission" date="2019-06" db="EMBL/GenBank/DDBJ databases">
        <title>WGS assembly of Gossypium darwinii.</title>
        <authorList>
            <person name="Chen Z.J."/>
            <person name="Sreedasyam A."/>
            <person name="Ando A."/>
            <person name="Song Q."/>
            <person name="De L."/>
            <person name="Hulse-Kemp A."/>
            <person name="Ding M."/>
            <person name="Ye W."/>
            <person name="Kirkbride R."/>
            <person name="Jenkins J."/>
            <person name="Plott C."/>
            <person name="Lovell J."/>
            <person name="Lin Y.-M."/>
            <person name="Vaughn R."/>
            <person name="Liu B."/>
            <person name="Li W."/>
            <person name="Simpson S."/>
            <person name="Scheffler B."/>
            <person name="Saski C."/>
            <person name="Grover C."/>
            <person name="Hu G."/>
            <person name="Conover J."/>
            <person name="Carlson J."/>
            <person name="Shu S."/>
            <person name="Boston L."/>
            <person name="Williams M."/>
            <person name="Peterson D."/>
            <person name="Mcgee K."/>
            <person name="Jones D."/>
            <person name="Wendel J."/>
            <person name="Stelly D."/>
            <person name="Grimwood J."/>
            <person name="Schmutz J."/>
        </authorList>
    </citation>
    <scope>NUCLEOTIDE SEQUENCE [LARGE SCALE GENOMIC DNA]</scope>
    <source>
        <strain evidence="4">1808015.09</strain>
    </source>
</reference>